<protein>
    <submittedName>
        <fullName evidence="4">N-acetyltransferase</fullName>
    </submittedName>
</protein>
<organism evidence="4 5">
    <name type="scientific">Roseibium polysiphoniae</name>
    <dbReference type="NCBI Taxonomy" id="2571221"/>
    <lineage>
        <taxon>Bacteria</taxon>
        <taxon>Pseudomonadati</taxon>
        <taxon>Pseudomonadota</taxon>
        <taxon>Alphaproteobacteria</taxon>
        <taxon>Hyphomicrobiales</taxon>
        <taxon>Stappiaceae</taxon>
        <taxon>Roseibium</taxon>
    </lineage>
</organism>
<proteinExistence type="predicted"/>
<dbReference type="EMBL" id="JACYXJ010000007">
    <property type="protein sequence ID" value="MBD8878383.1"/>
    <property type="molecule type" value="Genomic_DNA"/>
</dbReference>
<keyword evidence="5" id="KW-1185">Reference proteome</keyword>
<dbReference type="Gene3D" id="3.40.630.30">
    <property type="match status" value="1"/>
</dbReference>
<dbReference type="PANTHER" id="PTHR43072:SF23">
    <property type="entry name" value="UPF0039 PROTEIN C11D3.02C"/>
    <property type="match status" value="1"/>
</dbReference>
<evidence type="ECO:0000256" key="2">
    <source>
        <dbReference type="ARBA" id="ARBA00023315"/>
    </source>
</evidence>
<comment type="caution">
    <text evidence="4">The sequence shown here is derived from an EMBL/GenBank/DDBJ whole genome shotgun (WGS) entry which is preliminary data.</text>
</comment>
<dbReference type="Pfam" id="PF00583">
    <property type="entry name" value="Acetyltransf_1"/>
    <property type="match status" value="1"/>
</dbReference>
<dbReference type="InterPro" id="IPR000182">
    <property type="entry name" value="GNAT_dom"/>
</dbReference>
<keyword evidence="2" id="KW-0012">Acyltransferase</keyword>
<name>A0ABR9CFH9_9HYPH</name>
<dbReference type="Proteomes" id="UP000615687">
    <property type="component" value="Unassembled WGS sequence"/>
</dbReference>
<feature type="domain" description="N-acetyltransferase" evidence="3">
    <location>
        <begin position="1"/>
        <end position="164"/>
    </location>
</feature>
<keyword evidence="1" id="KW-0808">Transferase</keyword>
<gene>
    <name evidence="4" type="ORF">IG617_18965</name>
</gene>
<dbReference type="PANTHER" id="PTHR43072">
    <property type="entry name" value="N-ACETYLTRANSFERASE"/>
    <property type="match status" value="1"/>
</dbReference>
<reference evidence="4 5" key="1">
    <citation type="submission" date="2020-09" db="EMBL/GenBank/DDBJ databases">
        <title>The genome sequence of type strain Labrenzia polysiphoniae KACC 19711.</title>
        <authorList>
            <person name="Liu Y."/>
        </authorList>
    </citation>
    <scope>NUCLEOTIDE SEQUENCE [LARGE SCALE GENOMIC DNA]</scope>
    <source>
        <strain evidence="4 5">KACC 19711</strain>
    </source>
</reference>
<evidence type="ECO:0000313" key="5">
    <source>
        <dbReference type="Proteomes" id="UP000615687"/>
    </source>
</evidence>
<accession>A0ABR9CFH9</accession>
<dbReference type="RefSeq" id="WP_192110817.1">
    <property type="nucleotide sequence ID" value="NZ_JACYXJ010000007.1"/>
</dbReference>
<evidence type="ECO:0000256" key="1">
    <source>
        <dbReference type="ARBA" id="ARBA00022679"/>
    </source>
</evidence>
<dbReference type="SUPFAM" id="SSF55729">
    <property type="entry name" value="Acyl-CoA N-acyltransferases (Nat)"/>
    <property type="match status" value="1"/>
</dbReference>
<sequence length="172" mass="19045">MLLRHAVPEDLPGLLDIHNNAVKTLKAIWTDKLDTLEDRTTWFEERTQAGYPVFVVENEAGDVIGFGSLGPYRPKEGYRLTVEHSIYILPQARGKGAGGLLLEKLIEVARGQGYHVMLAAVDGENAGSIALHLKFGFKSVGRIPQIGVKFGEWLDLVLMSLVLDDRVRPPQD</sequence>
<dbReference type="InterPro" id="IPR016181">
    <property type="entry name" value="Acyl_CoA_acyltransferase"/>
</dbReference>
<evidence type="ECO:0000259" key="3">
    <source>
        <dbReference type="PROSITE" id="PS51186"/>
    </source>
</evidence>
<dbReference type="PROSITE" id="PS51186">
    <property type="entry name" value="GNAT"/>
    <property type="match status" value="1"/>
</dbReference>
<dbReference type="CDD" id="cd04301">
    <property type="entry name" value="NAT_SF"/>
    <property type="match status" value="1"/>
</dbReference>
<evidence type="ECO:0000313" key="4">
    <source>
        <dbReference type="EMBL" id="MBD8878383.1"/>
    </source>
</evidence>